<evidence type="ECO:0000313" key="3">
    <source>
        <dbReference type="Proteomes" id="UP001333818"/>
    </source>
</evidence>
<feature type="transmembrane region" description="Helical" evidence="1">
    <location>
        <begin position="384"/>
        <end position="400"/>
    </location>
</feature>
<comment type="caution">
    <text evidence="2">The sequence shown here is derived from an EMBL/GenBank/DDBJ whole genome shotgun (WGS) entry which is preliminary data.</text>
</comment>
<feature type="transmembrane region" description="Helical" evidence="1">
    <location>
        <begin position="526"/>
        <end position="543"/>
    </location>
</feature>
<keyword evidence="1" id="KW-1133">Transmembrane helix</keyword>
<evidence type="ECO:0000313" key="2">
    <source>
        <dbReference type="EMBL" id="MEE3716801.1"/>
    </source>
</evidence>
<feature type="transmembrane region" description="Helical" evidence="1">
    <location>
        <begin position="134"/>
        <end position="154"/>
    </location>
</feature>
<dbReference type="EMBL" id="JAZBJZ010000026">
    <property type="protein sequence ID" value="MEE3716801.1"/>
    <property type="molecule type" value="Genomic_DNA"/>
</dbReference>
<feature type="transmembrane region" description="Helical" evidence="1">
    <location>
        <begin position="239"/>
        <end position="258"/>
    </location>
</feature>
<feature type="transmembrane region" description="Helical" evidence="1">
    <location>
        <begin position="55"/>
        <end position="73"/>
    </location>
</feature>
<feature type="transmembrane region" description="Helical" evidence="1">
    <location>
        <begin position="348"/>
        <end position="377"/>
    </location>
</feature>
<feature type="transmembrane region" description="Helical" evidence="1">
    <location>
        <begin position="455"/>
        <end position="475"/>
    </location>
</feature>
<keyword evidence="1" id="KW-0472">Membrane</keyword>
<evidence type="ECO:0000256" key="1">
    <source>
        <dbReference type="SAM" id="Phobius"/>
    </source>
</evidence>
<dbReference type="AlphaFoldDB" id="A0AAW9PVP7"/>
<gene>
    <name evidence="2" type="ORF">V2H45_08590</name>
</gene>
<name>A0AAW9PVP7_9CYAN</name>
<feature type="transmembrane region" description="Helical" evidence="1">
    <location>
        <begin position="487"/>
        <end position="506"/>
    </location>
</feature>
<proteinExistence type="predicted"/>
<reference evidence="2" key="1">
    <citation type="submission" date="2024-01" db="EMBL/GenBank/DDBJ databases">
        <title>Bank of Algae and Cyanobacteria of the Azores (BACA) strain genomes.</title>
        <authorList>
            <person name="Luz R."/>
            <person name="Cordeiro R."/>
            <person name="Fonseca A."/>
            <person name="Goncalves V."/>
        </authorList>
    </citation>
    <scope>NUCLEOTIDE SEQUENCE</scope>
    <source>
        <strain evidence="2">BACA0141</strain>
    </source>
</reference>
<sequence>MAPINPTAKSDANASIGGIGLTQSPKIRFLFDIGIILGATLAQCLWMCQFTSVKVGLVNLLPTALFLAIWYFCVKVVANPKYFWLCFGLGFVLTLRLPITLTKFLEPIDWTIYLAMTGLVLRKIFDYFKAKQSLVFAIAAIAIVGFNAIGHLSLNSPFTYSFRTIHHVASNFTPGVENNQSWECPYEMPNLAVSCDMRHFISPERIFTEPNYDASFSVFMSRFFYGYVSSLVGVEGHRWFASFSLNLFLWFGACAALFRTCILTGLDRRIALTAMLCCASGWEFVSFVGQPSPQLTAYAFAAIAIWATVEIIHINQPEAIAPEESSIEKNLTASQVLDSETALGQKNALITLLALIIISGGLAYEIYPLTLVSAILLIVYRQRFLAIAIAATQICLVILWKEVSLAKFLGTLGNVESQSSGIKNLTYSLQTWLDIFWKFDWYKGFYFIAKGMQSYIYGSYIVGAIATLIFVVYLIRKQLKQPDRSHRLLLSICLSLTTVMLLATIFTTPQAHIWSGTGMQPRLAAFVYPVNIIAIAAIANWLLKQYTYAIAVGTFYISNLDLTGLASMSQIFDYGAIGLYWK</sequence>
<accession>A0AAW9PVP7</accession>
<keyword evidence="3" id="KW-1185">Reference proteome</keyword>
<dbReference type="Proteomes" id="UP001333818">
    <property type="component" value="Unassembled WGS sequence"/>
</dbReference>
<organism evidence="2 3">
    <name type="scientific">Tumidithrix elongata BACA0141</name>
    <dbReference type="NCBI Taxonomy" id="2716417"/>
    <lineage>
        <taxon>Bacteria</taxon>
        <taxon>Bacillati</taxon>
        <taxon>Cyanobacteriota</taxon>
        <taxon>Cyanophyceae</taxon>
        <taxon>Pseudanabaenales</taxon>
        <taxon>Pseudanabaenaceae</taxon>
        <taxon>Tumidithrix</taxon>
        <taxon>Tumidithrix elongata</taxon>
    </lineage>
</organism>
<feature type="transmembrane region" description="Helical" evidence="1">
    <location>
        <begin position="29"/>
        <end position="49"/>
    </location>
</feature>
<keyword evidence="1" id="KW-0812">Transmembrane</keyword>
<protein>
    <submittedName>
        <fullName evidence="2">Uncharacterized protein</fullName>
    </submittedName>
</protein>
<dbReference type="RefSeq" id="WP_330483230.1">
    <property type="nucleotide sequence ID" value="NZ_JAZBJZ010000026.1"/>
</dbReference>
<feature type="transmembrane region" description="Helical" evidence="1">
    <location>
        <begin position="82"/>
        <end position="101"/>
    </location>
</feature>